<proteinExistence type="inferred from homology"/>
<name>A0A6J7KAU6_9ZZZZ</name>
<keyword evidence="2" id="KW-0645">Protease</keyword>
<dbReference type="GO" id="GO:0106300">
    <property type="term" value="P:protein-DNA covalent cross-linking repair"/>
    <property type="evidence" value="ECO:0007669"/>
    <property type="project" value="InterPro"/>
</dbReference>
<evidence type="ECO:0000256" key="6">
    <source>
        <dbReference type="ARBA" id="ARBA00023125"/>
    </source>
</evidence>
<dbReference type="GO" id="GO:0006508">
    <property type="term" value="P:proteolysis"/>
    <property type="evidence" value="ECO:0007669"/>
    <property type="project" value="UniProtKB-KW"/>
</dbReference>
<comment type="similarity">
    <text evidence="1">Belongs to the SOS response-associated peptidase family.</text>
</comment>
<dbReference type="InterPro" id="IPR036590">
    <property type="entry name" value="SRAP-like"/>
</dbReference>
<dbReference type="GO" id="GO:0016829">
    <property type="term" value="F:lyase activity"/>
    <property type="evidence" value="ECO:0007669"/>
    <property type="project" value="UniProtKB-KW"/>
</dbReference>
<evidence type="ECO:0000256" key="3">
    <source>
        <dbReference type="ARBA" id="ARBA00022763"/>
    </source>
</evidence>
<dbReference type="GO" id="GO:0003697">
    <property type="term" value="F:single-stranded DNA binding"/>
    <property type="evidence" value="ECO:0007669"/>
    <property type="project" value="InterPro"/>
</dbReference>
<dbReference type="SUPFAM" id="SSF143081">
    <property type="entry name" value="BB1717-like"/>
    <property type="match status" value="1"/>
</dbReference>
<evidence type="ECO:0000256" key="2">
    <source>
        <dbReference type="ARBA" id="ARBA00022670"/>
    </source>
</evidence>
<keyword evidence="3" id="KW-0227">DNA damage</keyword>
<dbReference type="PANTHER" id="PTHR13604">
    <property type="entry name" value="DC12-RELATED"/>
    <property type="match status" value="1"/>
</dbReference>
<dbReference type="InterPro" id="IPR003738">
    <property type="entry name" value="SRAP"/>
</dbReference>
<organism evidence="8">
    <name type="scientific">freshwater metagenome</name>
    <dbReference type="NCBI Taxonomy" id="449393"/>
    <lineage>
        <taxon>unclassified sequences</taxon>
        <taxon>metagenomes</taxon>
        <taxon>ecological metagenomes</taxon>
    </lineage>
</organism>
<reference evidence="8" key="1">
    <citation type="submission" date="2020-05" db="EMBL/GenBank/DDBJ databases">
        <authorList>
            <person name="Chiriac C."/>
            <person name="Salcher M."/>
            <person name="Ghai R."/>
            <person name="Kavagutti S V."/>
        </authorList>
    </citation>
    <scope>NUCLEOTIDE SEQUENCE</scope>
</reference>
<keyword evidence="5" id="KW-0190">Covalent protein-DNA linkage</keyword>
<dbReference type="AlphaFoldDB" id="A0A6J7KAU6"/>
<evidence type="ECO:0000313" key="8">
    <source>
        <dbReference type="EMBL" id="CAB4951402.1"/>
    </source>
</evidence>
<gene>
    <name evidence="8" type="ORF">UFOPK3789_00713</name>
</gene>
<dbReference type="PANTHER" id="PTHR13604:SF0">
    <property type="entry name" value="ABASIC SITE PROCESSING PROTEIN HMCES"/>
    <property type="match status" value="1"/>
</dbReference>
<dbReference type="Gene3D" id="3.90.1680.10">
    <property type="entry name" value="SOS response associated peptidase-like"/>
    <property type="match status" value="1"/>
</dbReference>
<keyword evidence="7" id="KW-0456">Lyase</keyword>
<dbReference type="EMBL" id="CAFBNL010000031">
    <property type="protein sequence ID" value="CAB4951402.1"/>
    <property type="molecule type" value="Genomic_DNA"/>
</dbReference>
<evidence type="ECO:0000256" key="7">
    <source>
        <dbReference type="ARBA" id="ARBA00023239"/>
    </source>
</evidence>
<sequence length="240" mass="26837">MCGRFVQASSPALLLAQFGAFEVVADLADPDYNVTPRREVTVVLNAPEGERVIDRLRWGLVPRWAKDKAIGDRLINARSETVKEKPSFKSAYASRRCIIPVDGFYEWRAVDGKRTKQPVFIHANTGQPIAVAGIWESWLDPSDQSEANTPLRTCAILTTQANSIIEPIHNRMPVILDERDWAAWLDRSTLQEQLESLLAPAPDDVVVWHEVSTAVNNTRNNDSTLMLAMAPNEEASETLF</sequence>
<protein>
    <submittedName>
        <fullName evidence="8">Unannotated protein</fullName>
    </submittedName>
</protein>
<keyword evidence="6" id="KW-0238">DNA-binding</keyword>
<evidence type="ECO:0000256" key="4">
    <source>
        <dbReference type="ARBA" id="ARBA00022801"/>
    </source>
</evidence>
<accession>A0A6J7KAU6</accession>
<evidence type="ECO:0000256" key="5">
    <source>
        <dbReference type="ARBA" id="ARBA00023124"/>
    </source>
</evidence>
<keyword evidence="4" id="KW-0378">Hydrolase</keyword>
<dbReference type="Pfam" id="PF02586">
    <property type="entry name" value="SRAP"/>
    <property type="match status" value="1"/>
</dbReference>
<evidence type="ECO:0000256" key="1">
    <source>
        <dbReference type="ARBA" id="ARBA00008136"/>
    </source>
</evidence>
<dbReference type="GO" id="GO:0008233">
    <property type="term" value="F:peptidase activity"/>
    <property type="evidence" value="ECO:0007669"/>
    <property type="project" value="UniProtKB-KW"/>
</dbReference>